<dbReference type="AlphaFoldDB" id="A0A0K6ITP7"/>
<dbReference type="Pfam" id="PF01695">
    <property type="entry name" value="IstB_IS21"/>
    <property type="match status" value="1"/>
</dbReference>
<dbReference type="InterPro" id="IPR028350">
    <property type="entry name" value="DNAC/IstB-like"/>
</dbReference>
<organism evidence="5 6">
    <name type="scientific">Marinomonas fungiae</name>
    <dbReference type="NCBI Taxonomy" id="1137284"/>
    <lineage>
        <taxon>Bacteria</taxon>
        <taxon>Pseudomonadati</taxon>
        <taxon>Pseudomonadota</taxon>
        <taxon>Gammaproteobacteria</taxon>
        <taxon>Oceanospirillales</taxon>
        <taxon>Oceanospirillaceae</taxon>
        <taxon>Marinomonas</taxon>
    </lineage>
</organism>
<dbReference type="NCBIfam" id="NF038214">
    <property type="entry name" value="IS21_help_AAA"/>
    <property type="match status" value="1"/>
</dbReference>
<feature type="domain" description="AAA+ ATPase" evidence="4">
    <location>
        <begin position="97"/>
        <end position="230"/>
    </location>
</feature>
<dbReference type="InterPro" id="IPR047661">
    <property type="entry name" value="IstB"/>
</dbReference>
<dbReference type="GO" id="GO:0005524">
    <property type="term" value="F:ATP binding"/>
    <property type="evidence" value="ECO:0007669"/>
    <property type="project" value="UniProtKB-KW"/>
</dbReference>
<dbReference type="PIRSF" id="PIRSF003073">
    <property type="entry name" value="DNAC_TnpB_IstB"/>
    <property type="match status" value="1"/>
</dbReference>
<proteinExistence type="inferred from homology"/>
<dbReference type="Gene3D" id="3.40.50.300">
    <property type="entry name" value="P-loop containing nucleotide triphosphate hydrolases"/>
    <property type="match status" value="1"/>
</dbReference>
<dbReference type="InterPro" id="IPR002611">
    <property type="entry name" value="IstB_ATP-bd"/>
</dbReference>
<keyword evidence="6" id="KW-1185">Reference proteome</keyword>
<gene>
    <name evidence="5" type="ORF">Ga0061065_12110</name>
</gene>
<keyword evidence="3" id="KW-0067">ATP-binding</keyword>
<dbReference type="Proteomes" id="UP000182769">
    <property type="component" value="Unassembled WGS sequence"/>
</dbReference>
<dbReference type="GO" id="GO:0006260">
    <property type="term" value="P:DNA replication"/>
    <property type="evidence" value="ECO:0007669"/>
    <property type="project" value="TreeGrafter"/>
</dbReference>
<keyword evidence="2" id="KW-0547">Nucleotide-binding</keyword>
<dbReference type="CDD" id="cd00009">
    <property type="entry name" value="AAA"/>
    <property type="match status" value="1"/>
</dbReference>
<dbReference type="STRING" id="1137284.GCA_001418205_03733"/>
<dbReference type="InterPro" id="IPR027417">
    <property type="entry name" value="P-loop_NTPase"/>
</dbReference>
<name>A0A0K6ITP7_9GAMM</name>
<dbReference type="SMART" id="SM00382">
    <property type="entry name" value="AAA"/>
    <property type="match status" value="1"/>
</dbReference>
<dbReference type="SUPFAM" id="SSF52540">
    <property type="entry name" value="P-loop containing nucleoside triphosphate hydrolases"/>
    <property type="match status" value="1"/>
</dbReference>
<comment type="similarity">
    <text evidence="1">Belongs to the IS21/IS1162 putative ATP-binding protein family.</text>
</comment>
<evidence type="ECO:0000313" key="5">
    <source>
        <dbReference type="EMBL" id="CUB06687.1"/>
    </source>
</evidence>
<dbReference type="OrthoDB" id="8150723at2"/>
<dbReference type="EMBL" id="CYHG01000021">
    <property type="protein sequence ID" value="CUB06687.1"/>
    <property type="molecule type" value="Genomic_DNA"/>
</dbReference>
<evidence type="ECO:0000256" key="1">
    <source>
        <dbReference type="ARBA" id="ARBA00008059"/>
    </source>
</evidence>
<accession>A0A0K6ITP7</accession>
<dbReference type="PANTHER" id="PTHR30050:SF4">
    <property type="entry name" value="ATP-BINDING PROTEIN RV3427C IN INSERTION SEQUENCE-RELATED"/>
    <property type="match status" value="1"/>
</dbReference>
<dbReference type="InterPro" id="IPR003593">
    <property type="entry name" value="AAA+_ATPase"/>
</dbReference>
<evidence type="ECO:0000313" key="6">
    <source>
        <dbReference type="Proteomes" id="UP000182769"/>
    </source>
</evidence>
<evidence type="ECO:0000256" key="2">
    <source>
        <dbReference type="ARBA" id="ARBA00022741"/>
    </source>
</evidence>
<dbReference type="RefSeq" id="WP_055464722.1">
    <property type="nucleotide sequence ID" value="NZ_CYHG01000021.1"/>
</dbReference>
<reference evidence="6" key="1">
    <citation type="submission" date="2015-08" db="EMBL/GenBank/DDBJ databases">
        <authorList>
            <person name="Varghese N."/>
        </authorList>
    </citation>
    <scope>NUCLEOTIDE SEQUENCE [LARGE SCALE GENOMIC DNA]</scope>
    <source>
        <strain evidence="6">JCM 18476</strain>
    </source>
</reference>
<protein>
    <submittedName>
        <fullName evidence="5">DNA replication protein DnaC</fullName>
    </submittedName>
</protein>
<sequence>MNRLNEQLKTLRLSHAAKALEQQQERLNTYAELDFEERLSLLLENEILNRNQTKIQRLKRQAKLRVDAEPSQLIYEEQRNLNRRQMGELLTGNYLHKHQNILITGPTGAGKTSLGCALATSACNQQCSVRYYRLTRLLDDLSAGRLDGSYQKQLQSLAGKDLLVLDDWGMETLTQEHSGYLLEVLEDRYQRSSTIVISQLPVKEWYSMIGNATVADALLDRLVHNSHRIELGGESMRKLAQTEHLE</sequence>
<evidence type="ECO:0000259" key="4">
    <source>
        <dbReference type="SMART" id="SM00382"/>
    </source>
</evidence>
<dbReference type="PANTHER" id="PTHR30050">
    <property type="entry name" value="CHROMOSOMAL REPLICATION INITIATOR PROTEIN DNAA"/>
    <property type="match status" value="1"/>
</dbReference>
<evidence type="ECO:0000256" key="3">
    <source>
        <dbReference type="ARBA" id="ARBA00022840"/>
    </source>
</evidence>